<feature type="domain" description="Beta-ketoacyl synthase C-terminal" evidence="5">
    <location>
        <begin position="259"/>
        <end position="315"/>
    </location>
</feature>
<gene>
    <name evidence="6" type="ORF">BGE01nite_48850</name>
</gene>
<evidence type="ECO:0000259" key="4">
    <source>
        <dbReference type="Pfam" id="PF00109"/>
    </source>
</evidence>
<dbReference type="InterPro" id="IPR014030">
    <property type="entry name" value="Ketoacyl_synth_N"/>
</dbReference>
<dbReference type="Pfam" id="PF00109">
    <property type="entry name" value="ketoacyl-synt"/>
    <property type="match status" value="1"/>
</dbReference>
<dbReference type="GO" id="GO:0006633">
    <property type="term" value="P:fatty acid biosynthetic process"/>
    <property type="evidence" value="ECO:0007669"/>
    <property type="project" value="InterPro"/>
</dbReference>
<dbReference type="GO" id="GO:0005829">
    <property type="term" value="C:cytosol"/>
    <property type="evidence" value="ECO:0007669"/>
    <property type="project" value="TreeGrafter"/>
</dbReference>
<proteinExistence type="inferred from homology"/>
<evidence type="ECO:0000313" key="7">
    <source>
        <dbReference type="Proteomes" id="UP000321577"/>
    </source>
</evidence>
<dbReference type="RefSeq" id="WP_146854643.1">
    <property type="nucleotide sequence ID" value="NZ_BKAG01000053.1"/>
</dbReference>
<dbReference type="Gene3D" id="3.40.47.10">
    <property type="match status" value="1"/>
</dbReference>
<dbReference type="PROSITE" id="PS00606">
    <property type="entry name" value="KS3_1"/>
    <property type="match status" value="1"/>
</dbReference>
<dbReference type="EMBL" id="BKAG01000053">
    <property type="protein sequence ID" value="GEP45594.1"/>
    <property type="molecule type" value="Genomic_DNA"/>
</dbReference>
<dbReference type="PANTHER" id="PTHR11712">
    <property type="entry name" value="POLYKETIDE SYNTHASE-RELATED"/>
    <property type="match status" value="1"/>
</dbReference>
<dbReference type="GO" id="GO:0004315">
    <property type="term" value="F:3-oxoacyl-[acyl-carrier-protein] synthase activity"/>
    <property type="evidence" value="ECO:0007669"/>
    <property type="project" value="InterPro"/>
</dbReference>
<dbReference type="OrthoDB" id="9808669at2"/>
<sequence length="374" mass="38875">MSSSAISITAAETVCSLGGSLSECLASWRAGKTGLAEHDGMLQGRIADRSVLKGRRYGAVSNLAVRVARAAVERSGWTAEETKTAWLFAASSRGNADELLGHNDWRRPSARFRASNTIHSEIAAAVSIELGIRGPWQMLSSGCSAGLDALGMAWTALRAGLCQRALVVAADLPLVPELIEAFRATRLLATDSLNDPLSPTTTGLHLGEAGVALTLELSETGLAEVTRYAANSDAYDSLAIPEDGASLAELLSTFPRPVIICPHATGTPNHSKSEMHALRTAFVNPLPSILLLKPFTGHTLGANGLLDTALIASALPNLPGNLPGLTGVSPDVVDLHVGDEILKITSGMGGHNAAIGLKVVAPPVPIEIPIPVPP</sequence>
<accession>A0A512MFS5</accession>
<dbReference type="SUPFAM" id="SSF53901">
    <property type="entry name" value="Thiolase-like"/>
    <property type="match status" value="1"/>
</dbReference>
<dbReference type="Proteomes" id="UP000321577">
    <property type="component" value="Unassembled WGS sequence"/>
</dbReference>
<evidence type="ECO:0000256" key="2">
    <source>
        <dbReference type="ARBA" id="ARBA00022679"/>
    </source>
</evidence>
<dbReference type="InterPro" id="IPR000794">
    <property type="entry name" value="Beta-ketoacyl_synthase"/>
</dbReference>
<keyword evidence="7" id="KW-1185">Reference proteome</keyword>
<keyword evidence="2 3" id="KW-0808">Transferase</keyword>
<evidence type="ECO:0000256" key="3">
    <source>
        <dbReference type="RuleBase" id="RU003694"/>
    </source>
</evidence>
<reference evidence="6 7" key="1">
    <citation type="submission" date="2019-07" db="EMBL/GenBank/DDBJ databases">
        <title>Whole genome shotgun sequence of Brevifollis gellanilyticus NBRC 108608.</title>
        <authorList>
            <person name="Hosoyama A."/>
            <person name="Uohara A."/>
            <person name="Ohji S."/>
            <person name="Ichikawa N."/>
        </authorList>
    </citation>
    <scope>NUCLEOTIDE SEQUENCE [LARGE SCALE GENOMIC DNA]</scope>
    <source>
        <strain evidence="6 7">NBRC 108608</strain>
    </source>
</reference>
<feature type="domain" description="Beta-ketoacyl synthase-like N-terminal" evidence="4">
    <location>
        <begin position="59"/>
        <end position="216"/>
    </location>
</feature>
<comment type="caution">
    <text evidence="6">The sequence shown here is derived from an EMBL/GenBank/DDBJ whole genome shotgun (WGS) entry which is preliminary data.</text>
</comment>
<protein>
    <submittedName>
        <fullName evidence="6">Beta-ACP synthase</fullName>
    </submittedName>
</protein>
<organism evidence="6 7">
    <name type="scientific">Brevifollis gellanilyticus</name>
    <dbReference type="NCBI Taxonomy" id="748831"/>
    <lineage>
        <taxon>Bacteria</taxon>
        <taxon>Pseudomonadati</taxon>
        <taxon>Verrucomicrobiota</taxon>
        <taxon>Verrucomicrobiia</taxon>
        <taxon>Verrucomicrobiales</taxon>
        <taxon>Verrucomicrobiaceae</taxon>
    </lineage>
</organism>
<dbReference type="PANTHER" id="PTHR11712:SF336">
    <property type="entry name" value="3-OXOACYL-[ACYL-CARRIER-PROTEIN] SYNTHASE, MITOCHONDRIAL"/>
    <property type="match status" value="1"/>
</dbReference>
<evidence type="ECO:0000313" key="6">
    <source>
        <dbReference type="EMBL" id="GEP45594.1"/>
    </source>
</evidence>
<dbReference type="AlphaFoldDB" id="A0A512MFS5"/>
<evidence type="ECO:0000256" key="1">
    <source>
        <dbReference type="ARBA" id="ARBA00008467"/>
    </source>
</evidence>
<evidence type="ECO:0000259" key="5">
    <source>
        <dbReference type="Pfam" id="PF02801"/>
    </source>
</evidence>
<dbReference type="InterPro" id="IPR016039">
    <property type="entry name" value="Thiolase-like"/>
</dbReference>
<dbReference type="InterPro" id="IPR018201">
    <property type="entry name" value="Ketoacyl_synth_AS"/>
</dbReference>
<dbReference type="InterPro" id="IPR014031">
    <property type="entry name" value="Ketoacyl_synth_C"/>
</dbReference>
<name>A0A512MFS5_9BACT</name>
<comment type="similarity">
    <text evidence="1 3">Belongs to the thiolase-like superfamily. Beta-ketoacyl-ACP synthases family.</text>
</comment>
<dbReference type="Pfam" id="PF02801">
    <property type="entry name" value="Ketoacyl-synt_C"/>
    <property type="match status" value="1"/>
</dbReference>